<dbReference type="NCBIfam" id="NF009905">
    <property type="entry name" value="PRK13368.1"/>
    <property type="match status" value="1"/>
</dbReference>
<dbReference type="NCBIfam" id="TIGR00466">
    <property type="entry name" value="kdsB"/>
    <property type="match status" value="1"/>
</dbReference>
<dbReference type="PANTHER" id="PTHR42866">
    <property type="entry name" value="3-DEOXY-MANNO-OCTULOSONATE CYTIDYLYLTRANSFERASE"/>
    <property type="match status" value="1"/>
</dbReference>
<dbReference type="InterPro" id="IPR004528">
    <property type="entry name" value="KdsB"/>
</dbReference>
<dbReference type="EC" id="2.7.7.38" evidence="4"/>
<keyword evidence="2 4" id="KW-0548">Nucleotidyltransferase</keyword>
<keyword evidence="3" id="KW-0448">Lipopolysaccharide biosynthesis</keyword>
<dbReference type="GO" id="GO:0009103">
    <property type="term" value="P:lipopolysaccharide biosynthetic process"/>
    <property type="evidence" value="ECO:0007669"/>
    <property type="project" value="UniProtKB-KW"/>
</dbReference>
<reference evidence="4" key="1">
    <citation type="submission" date="2020-08" db="EMBL/GenBank/DDBJ databases">
        <title>Genome public.</title>
        <authorList>
            <person name="Liu C."/>
            <person name="Sun Q."/>
        </authorList>
    </citation>
    <scope>NUCLEOTIDE SEQUENCE</scope>
    <source>
        <strain evidence="4">NSJ-32</strain>
    </source>
</reference>
<dbReference type="Gene3D" id="3.90.550.10">
    <property type="entry name" value="Spore Coat Polysaccharide Biosynthesis Protein SpsA, Chain A"/>
    <property type="match status" value="1"/>
</dbReference>
<proteinExistence type="predicted"/>
<dbReference type="CDD" id="cd02517">
    <property type="entry name" value="CMP-KDO-Synthetase"/>
    <property type="match status" value="1"/>
</dbReference>
<dbReference type="SUPFAM" id="SSF53448">
    <property type="entry name" value="Nucleotide-diphospho-sugar transferases"/>
    <property type="match status" value="1"/>
</dbReference>
<evidence type="ECO:0000256" key="2">
    <source>
        <dbReference type="ARBA" id="ARBA00022695"/>
    </source>
</evidence>
<dbReference type="GO" id="GO:0008690">
    <property type="term" value="F:3-deoxy-manno-octulosonate cytidylyltransferase activity"/>
    <property type="evidence" value="ECO:0007669"/>
    <property type="project" value="UniProtKB-EC"/>
</dbReference>
<dbReference type="InterPro" id="IPR003329">
    <property type="entry name" value="Cytidylyl_trans"/>
</dbReference>
<protein>
    <submittedName>
        <fullName evidence="4">3-deoxy-manno-octulosonate cytidylyltransferase</fullName>
        <ecNumber evidence="4">2.7.7.38</ecNumber>
    </submittedName>
</protein>
<keyword evidence="5" id="KW-1185">Reference proteome</keyword>
<evidence type="ECO:0000313" key="5">
    <source>
        <dbReference type="Proteomes" id="UP000657006"/>
    </source>
</evidence>
<dbReference type="Proteomes" id="UP000657006">
    <property type="component" value="Unassembled WGS sequence"/>
</dbReference>
<keyword evidence="1 4" id="KW-0808">Transferase</keyword>
<evidence type="ECO:0000256" key="3">
    <source>
        <dbReference type="ARBA" id="ARBA00022985"/>
    </source>
</evidence>
<accession>A0A926DTE2</accession>
<gene>
    <name evidence="4" type="primary">kdsB</name>
    <name evidence="4" type="ORF">H8730_15555</name>
</gene>
<dbReference type="InterPro" id="IPR029044">
    <property type="entry name" value="Nucleotide-diphossugar_trans"/>
</dbReference>
<dbReference type="EMBL" id="JACRSQ010000038">
    <property type="protein sequence ID" value="MBC8544958.1"/>
    <property type="molecule type" value="Genomic_DNA"/>
</dbReference>
<dbReference type="RefSeq" id="WP_177718440.1">
    <property type="nucleotide sequence ID" value="NZ_JACRSQ010000038.1"/>
</dbReference>
<name>A0A926DTE2_9FIRM</name>
<dbReference type="GO" id="GO:0005829">
    <property type="term" value="C:cytosol"/>
    <property type="evidence" value="ECO:0007669"/>
    <property type="project" value="TreeGrafter"/>
</dbReference>
<dbReference type="PANTHER" id="PTHR42866:SF2">
    <property type="entry name" value="3-DEOXY-MANNO-OCTULOSONATE CYTIDYLYLTRANSFERASE, MITOCHONDRIAL"/>
    <property type="match status" value="1"/>
</dbReference>
<dbReference type="NCBIfam" id="NF003952">
    <property type="entry name" value="PRK05450.1-5"/>
    <property type="match status" value="1"/>
</dbReference>
<sequence length="247" mass="28035">MRIAAIIPARYDSSRLKGKPLADLCGRPMIWWVYSQVKKSNRIHEVVVATDSEEIRQVCQQYGLACVMTSRTHRTSTERIYEAAQKIPADVYLCVNGDEPLIEPGLVEQVIPGEGEAFFAANLMAKIHNPVEVVDDTNIKVVTDEEGNALFMTRSPIPHPKASTQFCYYKHLGVLAYSMEALRFFSETGRGKVERIEDINELRFIEHGKKLRMIPVEAQTLSVDTPRDLDFVRNIIQEKLERGEVTL</sequence>
<dbReference type="Pfam" id="PF02348">
    <property type="entry name" value="CTP_transf_3"/>
    <property type="match status" value="1"/>
</dbReference>
<dbReference type="AlphaFoldDB" id="A0A926DTE2"/>
<evidence type="ECO:0000313" key="4">
    <source>
        <dbReference type="EMBL" id="MBC8544958.1"/>
    </source>
</evidence>
<evidence type="ECO:0000256" key="1">
    <source>
        <dbReference type="ARBA" id="ARBA00022679"/>
    </source>
</evidence>
<organism evidence="4 5">
    <name type="scientific">Bianquea renquensis</name>
    <dbReference type="NCBI Taxonomy" id="2763661"/>
    <lineage>
        <taxon>Bacteria</taxon>
        <taxon>Bacillati</taxon>
        <taxon>Bacillota</taxon>
        <taxon>Clostridia</taxon>
        <taxon>Eubacteriales</taxon>
        <taxon>Bianqueaceae</taxon>
        <taxon>Bianquea</taxon>
    </lineage>
</organism>
<comment type="caution">
    <text evidence="4">The sequence shown here is derived from an EMBL/GenBank/DDBJ whole genome shotgun (WGS) entry which is preliminary data.</text>
</comment>